<evidence type="ECO:0000313" key="3">
    <source>
        <dbReference type="Proteomes" id="UP001230986"/>
    </source>
</evidence>
<accession>A0ABT7LVR3</accession>
<feature type="chain" id="PRO_5045054704" evidence="1">
    <location>
        <begin position="26"/>
        <end position="205"/>
    </location>
</feature>
<protein>
    <submittedName>
        <fullName evidence="2">Uncharacterized protein</fullName>
    </submittedName>
</protein>
<dbReference type="EMBL" id="JASVEJ010000004">
    <property type="protein sequence ID" value="MDL5056121.1"/>
    <property type="molecule type" value="Genomic_DNA"/>
</dbReference>
<keyword evidence="1" id="KW-0732">Signal</keyword>
<comment type="caution">
    <text evidence="2">The sequence shown here is derived from an EMBL/GenBank/DDBJ whole genome shotgun (WGS) entry which is preliminary data.</text>
</comment>
<evidence type="ECO:0000313" key="2">
    <source>
        <dbReference type="EMBL" id="MDL5056121.1"/>
    </source>
</evidence>
<sequence>MKILKALALAIVLILNVCSVQPALADSPPIDKNPDYLTITQSLTELTKAQQDNTLPEGMTPAEVSQQINQLKYQKYIIETGEDTTCRNETTQTVAIYGEKPKKSASTFDSIIYLLSPGEETDDDWACQGVYLPNDAKVAGLTIDSASAFKILPGTQIVLTENAETGEIEFNLPPANVVKAGEINWEIPDLTQADLNSQFPNAPVD</sequence>
<keyword evidence="3" id="KW-1185">Reference proteome</keyword>
<name>A0ABT7LVR3_9CYAN</name>
<proteinExistence type="predicted"/>
<evidence type="ECO:0000256" key="1">
    <source>
        <dbReference type="SAM" id="SignalP"/>
    </source>
</evidence>
<reference evidence="2 3" key="1">
    <citation type="submission" date="2023-06" db="EMBL/GenBank/DDBJ databases">
        <title>Whole genome sequence of Oscillatoria calcuttensis NRMC-F 0142.</title>
        <authorList>
            <person name="Shakena Fathima T."/>
            <person name="Muralitharan G."/>
            <person name="Thajuddin N."/>
        </authorList>
    </citation>
    <scope>NUCLEOTIDE SEQUENCE [LARGE SCALE GENOMIC DNA]</scope>
    <source>
        <strain evidence="2 3">NRMC-F 0142</strain>
    </source>
</reference>
<dbReference type="RefSeq" id="WP_284474562.1">
    <property type="nucleotide sequence ID" value="NZ_JASVEJ010000004.1"/>
</dbReference>
<feature type="signal peptide" evidence="1">
    <location>
        <begin position="1"/>
        <end position="25"/>
    </location>
</feature>
<organism evidence="2 3">
    <name type="scientific">Geitlerinema calcuttense NRMC-F 0142</name>
    <dbReference type="NCBI Taxonomy" id="2922238"/>
    <lineage>
        <taxon>Bacteria</taxon>
        <taxon>Bacillati</taxon>
        <taxon>Cyanobacteriota</taxon>
        <taxon>Cyanophyceae</taxon>
        <taxon>Geitlerinematales</taxon>
        <taxon>Geitlerinemataceae</taxon>
        <taxon>Geitlerinema</taxon>
    </lineage>
</organism>
<gene>
    <name evidence="2" type="ORF">QQ055_01345</name>
</gene>
<dbReference type="Proteomes" id="UP001230986">
    <property type="component" value="Unassembled WGS sequence"/>
</dbReference>